<evidence type="ECO:0000313" key="1">
    <source>
        <dbReference type="EMBL" id="SQI28697.1"/>
    </source>
</evidence>
<dbReference type="EMBL" id="LS483468">
    <property type="protein sequence ID" value="SQI28697.1"/>
    <property type="molecule type" value="Genomic_DNA"/>
</dbReference>
<gene>
    <name evidence="1" type="ORF">NCTC10994_00448</name>
</gene>
<dbReference type="PANTHER" id="PTHR43481:SF4">
    <property type="entry name" value="GLYCEROL-1-PHOSPHATE PHOSPHOHYDROLASE 1-RELATED"/>
    <property type="match status" value="1"/>
</dbReference>
<dbReference type="Pfam" id="PF00702">
    <property type="entry name" value="Hydrolase"/>
    <property type="match status" value="1"/>
</dbReference>
<accession>A0A2X4TMB4</accession>
<dbReference type="InterPro" id="IPR023198">
    <property type="entry name" value="PGP-like_dom2"/>
</dbReference>
<dbReference type="SFLD" id="SFLDS00003">
    <property type="entry name" value="Haloacid_Dehalogenase"/>
    <property type="match status" value="1"/>
</dbReference>
<organism evidence="1 2">
    <name type="scientific">Rhodococcus coprophilus</name>
    <dbReference type="NCBI Taxonomy" id="38310"/>
    <lineage>
        <taxon>Bacteria</taxon>
        <taxon>Bacillati</taxon>
        <taxon>Actinomycetota</taxon>
        <taxon>Actinomycetes</taxon>
        <taxon>Mycobacteriales</taxon>
        <taxon>Nocardiaceae</taxon>
        <taxon>Rhodococcus</taxon>
    </lineage>
</organism>
<dbReference type="PRINTS" id="PR00413">
    <property type="entry name" value="HADHALOGNASE"/>
</dbReference>
<dbReference type="KEGG" id="rcr:NCTC10994_00448"/>
<name>A0A2X4TMB4_9NOCA</name>
<dbReference type="CDD" id="cd07505">
    <property type="entry name" value="HAD_BPGM-like"/>
    <property type="match status" value="1"/>
</dbReference>
<dbReference type="AlphaFoldDB" id="A0A2X4TMB4"/>
<dbReference type="STRING" id="1219011.GCA_001895045_00168"/>
<dbReference type="NCBIfam" id="TIGR01509">
    <property type="entry name" value="HAD-SF-IA-v3"/>
    <property type="match status" value="1"/>
</dbReference>
<dbReference type="RefSeq" id="WP_072698192.1">
    <property type="nucleotide sequence ID" value="NZ_JAFBBL010000001.1"/>
</dbReference>
<dbReference type="Proteomes" id="UP000249091">
    <property type="component" value="Chromosome 1"/>
</dbReference>
<dbReference type="SUPFAM" id="SSF56784">
    <property type="entry name" value="HAD-like"/>
    <property type="match status" value="1"/>
</dbReference>
<dbReference type="Gene3D" id="1.10.150.240">
    <property type="entry name" value="Putative phosphatase, domain 2"/>
    <property type="match status" value="1"/>
</dbReference>
<reference evidence="1 2" key="1">
    <citation type="submission" date="2018-06" db="EMBL/GenBank/DDBJ databases">
        <authorList>
            <consortium name="Pathogen Informatics"/>
            <person name="Doyle S."/>
        </authorList>
    </citation>
    <scope>NUCLEOTIDE SEQUENCE [LARGE SCALE GENOMIC DNA]</scope>
    <source>
        <strain evidence="1 2">NCTC10994</strain>
    </source>
</reference>
<protein>
    <submittedName>
        <fullName evidence="1">Haloacid dehalogenase</fullName>
        <ecNumber evidence="1">3.1.3.-</ecNumber>
    </submittedName>
</protein>
<dbReference type="Gene3D" id="3.40.50.1000">
    <property type="entry name" value="HAD superfamily/HAD-like"/>
    <property type="match status" value="1"/>
</dbReference>
<evidence type="ECO:0000313" key="2">
    <source>
        <dbReference type="Proteomes" id="UP000249091"/>
    </source>
</evidence>
<proteinExistence type="predicted"/>
<dbReference type="PANTHER" id="PTHR43481">
    <property type="entry name" value="FRUCTOSE-1-PHOSPHATE PHOSPHATASE"/>
    <property type="match status" value="1"/>
</dbReference>
<keyword evidence="1" id="KW-0378">Hydrolase</keyword>
<dbReference type="InterPro" id="IPR036412">
    <property type="entry name" value="HAD-like_sf"/>
</dbReference>
<dbReference type="SFLD" id="SFLDG01129">
    <property type="entry name" value="C1.5:_HAD__Beta-PGM__Phosphata"/>
    <property type="match status" value="1"/>
</dbReference>
<dbReference type="InterPro" id="IPR051806">
    <property type="entry name" value="HAD-like_SPP"/>
</dbReference>
<dbReference type="GO" id="GO:0050308">
    <property type="term" value="F:sugar-phosphatase activity"/>
    <property type="evidence" value="ECO:0007669"/>
    <property type="project" value="TreeGrafter"/>
</dbReference>
<keyword evidence="2" id="KW-1185">Reference proteome</keyword>
<dbReference type="EC" id="3.1.3.-" evidence="1"/>
<dbReference type="InterPro" id="IPR006439">
    <property type="entry name" value="HAD-SF_hydro_IA"/>
</dbReference>
<dbReference type="InterPro" id="IPR023214">
    <property type="entry name" value="HAD_sf"/>
</dbReference>
<sequence length="238" mass="25460">MSDQLETRCTAPLVGSARLQAVLWDMDGTLLESEQLWDIGMRELSLHLGGPMSEETRRATIGGPLDLSVWRAFHGLGLDPTPDEQTAAEDWLNAYMAGLFAQGLRWRPGAQAALDAVRREGLGQALVTNTGRRLCEVALETLGRDRFDHTVCGDEVPAGKPDPAPYRRAAELLGVDPAQCLAIEDSPTGAASAEAAGCAVLVVPSLVEVPGSPRRVFRSTLEGLTVADLRELHGSGRP</sequence>